<sequence>MSRDAVVVGGGLIGQACACALAARGARVQLVEQSAAPRAASWGNAGHIAVEQVEPLASAKLVRNLPTKLFLRGGPVALPPSQIFAWLPFSLRLLAAARSQRFRAGKSALTAALREAMPALRRQTALVGRPDLLYEEGHLLLWESTSAAHAGRAHWSGLPAETSAFRELTEQEREALTALLGRPPADAVRFLHSGHIDPGVLADAQAAWLAEHGVEMVTARVAGLARNGAECAVQLDGGERLAAGMVVVAAGHTSAALLAPLGHKAPIIAERGYHVEAEAGDEWPADLPPLVFEDRSMIVTRFEDRVRAGGFVEFGRPDAPPDPRKWQRLRAHIADLGLPVDLPGRSWMGVRPTLPDYLPAIGRSDAASNLYYAFGHQHLGLTLSALTGDLIAALGAGEPTAVDIAPFSLERFTKGGFL</sequence>
<name>A0A219B3B6_9SPHN</name>
<dbReference type="GO" id="GO:0016491">
    <property type="term" value="F:oxidoreductase activity"/>
    <property type="evidence" value="ECO:0007669"/>
    <property type="project" value="UniProtKB-KW"/>
</dbReference>
<evidence type="ECO:0000313" key="4">
    <source>
        <dbReference type="Proteomes" id="UP000198462"/>
    </source>
</evidence>
<keyword evidence="4" id="KW-1185">Reference proteome</keyword>
<comment type="caution">
    <text evidence="3">The sequence shown here is derived from an EMBL/GenBank/DDBJ whole genome shotgun (WGS) entry which is preliminary data.</text>
</comment>
<dbReference type="PANTHER" id="PTHR13847:SF289">
    <property type="entry name" value="GLYCINE OXIDASE"/>
    <property type="match status" value="1"/>
</dbReference>
<dbReference type="SUPFAM" id="SSF51905">
    <property type="entry name" value="FAD/NAD(P)-binding domain"/>
    <property type="match status" value="1"/>
</dbReference>
<dbReference type="Gene3D" id="3.30.9.10">
    <property type="entry name" value="D-Amino Acid Oxidase, subunit A, domain 2"/>
    <property type="match status" value="1"/>
</dbReference>
<organism evidence="3 4">
    <name type="scientific">Pacificimonas flava</name>
    <dbReference type="NCBI Taxonomy" id="1234595"/>
    <lineage>
        <taxon>Bacteria</taxon>
        <taxon>Pseudomonadati</taxon>
        <taxon>Pseudomonadota</taxon>
        <taxon>Alphaproteobacteria</taxon>
        <taxon>Sphingomonadales</taxon>
        <taxon>Sphingosinicellaceae</taxon>
        <taxon>Pacificimonas</taxon>
    </lineage>
</organism>
<dbReference type="AlphaFoldDB" id="A0A219B3B6"/>
<evidence type="ECO:0000313" key="3">
    <source>
        <dbReference type="EMBL" id="OWV32616.1"/>
    </source>
</evidence>
<protein>
    <submittedName>
        <fullName evidence="3">FAD-dependent oxidoreductase</fullName>
    </submittedName>
</protein>
<dbReference type="InterPro" id="IPR006076">
    <property type="entry name" value="FAD-dep_OxRdtase"/>
</dbReference>
<evidence type="ECO:0000259" key="2">
    <source>
        <dbReference type="Pfam" id="PF01266"/>
    </source>
</evidence>
<proteinExistence type="predicted"/>
<keyword evidence="1" id="KW-0560">Oxidoreductase</keyword>
<dbReference type="RefSeq" id="WP_088711409.1">
    <property type="nucleotide sequence ID" value="NZ_NFZT01000001.1"/>
</dbReference>
<dbReference type="GO" id="GO:0005737">
    <property type="term" value="C:cytoplasm"/>
    <property type="evidence" value="ECO:0007669"/>
    <property type="project" value="TreeGrafter"/>
</dbReference>
<feature type="domain" description="FAD dependent oxidoreductase" evidence="2">
    <location>
        <begin position="4"/>
        <end position="394"/>
    </location>
</feature>
<evidence type="ECO:0000256" key="1">
    <source>
        <dbReference type="ARBA" id="ARBA00023002"/>
    </source>
</evidence>
<dbReference type="PANTHER" id="PTHR13847">
    <property type="entry name" value="SARCOSINE DEHYDROGENASE-RELATED"/>
    <property type="match status" value="1"/>
</dbReference>
<accession>A0A219B3B6</accession>
<dbReference type="Gene3D" id="3.50.50.60">
    <property type="entry name" value="FAD/NAD(P)-binding domain"/>
    <property type="match status" value="2"/>
</dbReference>
<dbReference type="OrthoDB" id="9805337at2"/>
<dbReference type="Proteomes" id="UP000198462">
    <property type="component" value="Unassembled WGS sequence"/>
</dbReference>
<reference evidence="4" key="1">
    <citation type="submission" date="2017-05" db="EMBL/GenBank/DDBJ databases">
        <authorList>
            <person name="Lin X."/>
        </authorList>
    </citation>
    <scope>NUCLEOTIDE SEQUENCE [LARGE SCALE GENOMIC DNA]</scope>
    <source>
        <strain evidence="4">JLT2012</strain>
    </source>
</reference>
<gene>
    <name evidence="3" type="ORF">B5C34_03545</name>
</gene>
<dbReference type="EMBL" id="NFZT01000001">
    <property type="protein sequence ID" value="OWV32616.1"/>
    <property type="molecule type" value="Genomic_DNA"/>
</dbReference>
<dbReference type="Pfam" id="PF01266">
    <property type="entry name" value="DAO"/>
    <property type="match status" value="1"/>
</dbReference>
<dbReference type="PROSITE" id="PS51257">
    <property type="entry name" value="PROKAR_LIPOPROTEIN"/>
    <property type="match status" value="1"/>
</dbReference>
<dbReference type="SUPFAM" id="SSF54373">
    <property type="entry name" value="FAD-linked reductases, C-terminal domain"/>
    <property type="match status" value="1"/>
</dbReference>
<dbReference type="InterPro" id="IPR036188">
    <property type="entry name" value="FAD/NAD-bd_sf"/>
</dbReference>